<gene>
    <name evidence="2" type="ORF">SAMN05444396_10929</name>
</gene>
<dbReference type="Pfam" id="PF14343">
    <property type="entry name" value="PrcB_C"/>
    <property type="match status" value="1"/>
</dbReference>
<evidence type="ECO:0000313" key="2">
    <source>
        <dbReference type="EMBL" id="SHG34103.1"/>
    </source>
</evidence>
<dbReference type="EMBL" id="FQWE01000009">
    <property type="protein sequence ID" value="SHG34103.1"/>
    <property type="molecule type" value="Genomic_DNA"/>
</dbReference>
<reference evidence="3" key="1">
    <citation type="submission" date="2016-11" db="EMBL/GenBank/DDBJ databases">
        <authorList>
            <person name="Varghese N."/>
            <person name="Submissions S."/>
        </authorList>
    </citation>
    <scope>NUCLEOTIDE SEQUENCE [LARGE SCALE GENOMIC DNA]</scope>
    <source>
        <strain evidence="3">DSM 19741</strain>
    </source>
</reference>
<dbReference type="RefSeq" id="WP_072992852.1">
    <property type="nucleotide sequence ID" value="NZ_FQWE01000009.1"/>
</dbReference>
<evidence type="ECO:0000259" key="1">
    <source>
        <dbReference type="Pfam" id="PF14343"/>
    </source>
</evidence>
<name>A0A1M5J252_9FLAO</name>
<organism evidence="2 3">
    <name type="scientific">Flavobacterium segetis</name>
    <dbReference type="NCBI Taxonomy" id="271157"/>
    <lineage>
        <taxon>Bacteria</taxon>
        <taxon>Pseudomonadati</taxon>
        <taxon>Bacteroidota</taxon>
        <taxon>Flavobacteriia</taxon>
        <taxon>Flavobacteriales</taxon>
        <taxon>Flavobacteriaceae</taxon>
        <taxon>Flavobacterium</taxon>
    </lineage>
</organism>
<protein>
    <submittedName>
        <fullName evidence="2">PrcB C-terminal</fullName>
    </submittedName>
</protein>
<evidence type="ECO:0000313" key="3">
    <source>
        <dbReference type="Proteomes" id="UP000184036"/>
    </source>
</evidence>
<keyword evidence="3" id="KW-1185">Reference proteome</keyword>
<feature type="domain" description="PrcB C-terminal" evidence="1">
    <location>
        <begin position="78"/>
        <end position="134"/>
    </location>
</feature>
<sequence length="142" mass="15788">MKKIIFLFTVGILSSCSTTTLKTVSSNKLYEILNQQSYGGATIQFYEILSESNEIKMLLNDENLKRKITPIDVHQANFIILNMGEKPTGGYSIGIDNVEETVDTIVIKVKIINPEAGSIVTQSLTTPFCVVKINSKKKIIFI</sequence>
<dbReference type="Proteomes" id="UP000184036">
    <property type="component" value="Unassembled WGS sequence"/>
</dbReference>
<dbReference type="AlphaFoldDB" id="A0A1M5J252"/>
<dbReference type="STRING" id="271157.SAMN05444396_10929"/>
<dbReference type="OrthoDB" id="1377159at2"/>
<accession>A0A1M5J252</accession>
<dbReference type="InterPro" id="IPR025748">
    <property type="entry name" value="PrcB_C_dom"/>
</dbReference>
<proteinExistence type="predicted"/>
<dbReference type="PROSITE" id="PS51257">
    <property type="entry name" value="PROKAR_LIPOPROTEIN"/>
    <property type="match status" value="1"/>
</dbReference>